<dbReference type="InterPro" id="IPR045851">
    <property type="entry name" value="AMP-bd_C_sf"/>
</dbReference>
<dbReference type="PANTHER" id="PTHR45527:SF1">
    <property type="entry name" value="FATTY ACID SYNTHASE"/>
    <property type="match status" value="1"/>
</dbReference>
<dbReference type="InterPro" id="IPR002376">
    <property type="entry name" value="Formyl_transf_N"/>
</dbReference>
<dbReference type="InterPro" id="IPR009081">
    <property type="entry name" value="PP-bd_ACP"/>
</dbReference>
<reference evidence="6" key="2">
    <citation type="submission" date="2007-04" db="EMBL/GenBank/DDBJ databases">
        <title>The oxazolomycin biosynthetic gene cluster from Streptomyces albus JA3453 featuring a hybrid nonribosomal peptide synthetase and polyketide synthase that utilizes a discrete acyltransferase for both the malonyl CoA and methoxymalonyl ACP extender units.</title>
        <authorList>
            <person name="Zhao C."/>
            <person name="Ju J."/>
            <person name="Song D."/>
            <person name="Wendt-Pienkowski E."/>
            <person name="Zhu D."/>
            <person name="Coughlin J.M."/>
            <person name="Zhou X."/>
            <person name="Shen B."/>
            <person name="Deng Z."/>
        </authorList>
    </citation>
    <scope>NUCLEOTIDE SEQUENCE</scope>
    <source>
        <strain evidence="6">JA3453</strain>
    </source>
</reference>
<dbReference type="CDD" id="cd08649">
    <property type="entry name" value="FMT_core_NRPS_like"/>
    <property type="match status" value="1"/>
</dbReference>
<dbReference type="Gene3D" id="3.30.300.30">
    <property type="match status" value="1"/>
</dbReference>
<dbReference type="SUPFAM" id="SSF47336">
    <property type="entry name" value="ACP-like"/>
    <property type="match status" value="1"/>
</dbReference>
<dbReference type="InterPro" id="IPR000873">
    <property type="entry name" value="AMP-dep_synth/lig_dom"/>
</dbReference>
<dbReference type="InterPro" id="IPR010071">
    <property type="entry name" value="AA_adenyl_dom"/>
</dbReference>
<dbReference type="GO" id="GO:0044550">
    <property type="term" value="P:secondary metabolite biosynthetic process"/>
    <property type="evidence" value="ECO:0007669"/>
    <property type="project" value="UniProtKB-ARBA"/>
</dbReference>
<dbReference type="InterPro" id="IPR020806">
    <property type="entry name" value="PKS_PP-bd"/>
</dbReference>
<dbReference type="GO" id="GO:0043041">
    <property type="term" value="P:amino acid activation for nonribosomal peptide biosynthetic process"/>
    <property type="evidence" value="ECO:0007669"/>
    <property type="project" value="TreeGrafter"/>
</dbReference>
<dbReference type="GO" id="GO:0005737">
    <property type="term" value="C:cytoplasm"/>
    <property type="evidence" value="ECO:0007669"/>
    <property type="project" value="TreeGrafter"/>
</dbReference>
<gene>
    <name evidence="6" type="primary">ozmO</name>
</gene>
<dbReference type="InterPro" id="IPR011034">
    <property type="entry name" value="Formyl_transferase-like_C_sf"/>
</dbReference>
<dbReference type="FunFam" id="2.30.38.10:FF:000001">
    <property type="entry name" value="Non-ribosomal peptide synthetase PvdI"/>
    <property type="match status" value="1"/>
</dbReference>
<dbReference type="InterPro" id="IPR025110">
    <property type="entry name" value="AMP-bd_C"/>
</dbReference>
<dbReference type="Gene3D" id="2.30.38.10">
    <property type="entry name" value="Luciferase, Domain 3"/>
    <property type="match status" value="1"/>
</dbReference>
<dbReference type="EMBL" id="EF552687">
    <property type="protein sequence ID" value="ABS90476.1"/>
    <property type="molecule type" value="Genomic_DNA"/>
</dbReference>
<dbReference type="SUPFAM" id="SSF50486">
    <property type="entry name" value="FMT C-terminal domain-like"/>
    <property type="match status" value="1"/>
</dbReference>
<dbReference type="Pfam" id="PF00550">
    <property type="entry name" value="PP-binding"/>
    <property type="match status" value="1"/>
</dbReference>
<accession>B2WW48</accession>
<dbReference type="FunFam" id="3.30.300.30:FF:000010">
    <property type="entry name" value="Enterobactin synthetase component F"/>
    <property type="match status" value="1"/>
</dbReference>
<keyword evidence="2" id="KW-0596">Phosphopantetheine</keyword>
<feature type="region of interest" description="Disordered" evidence="4">
    <location>
        <begin position="1154"/>
        <end position="1196"/>
    </location>
</feature>
<evidence type="ECO:0000256" key="1">
    <source>
        <dbReference type="ARBA" id="ARBA00001957"/>
    </source>
</evidence>
<dbReference type="GO" id="GO:0031177">
    <property type="term" value="F:phosphopantetheine binding"/>
    <property type="evidence" value="ECO:0007669"/>
    <property type="project" value="InterPro"/>
</dbReference>
<dbReference type="CDD" id="cd12116">
    <property type="entry name" value="A_NRPS_Ta1_like"/>
    <property type="match status" value="1"/>
</dbReference>
<evidence type="ECO:0000256" key="4">
    <source>
        <dbReference type="SAM" id="MobiDB-lite"/>
    </source>
</evidence>
<dbReference type="SUPFAM" id="SSF52777">
    <property type="entry name" value="CoA-dependent acyltransferases"/>
    <property type="match status" value="1"/>
</dbReference>
<keyword evidence="3" id="KW-0597">Phosphoprotein</keyword>
<dbReference type="NCBIfam" id="TIGR01733">
    <property type="entry name" value="AA-adenyl-dom"/>
    <property type="match status" value="1"/>
</dbReference>
<dbReference type="FunFam" id="3.40.50.12780:FF:000012">
    <property type="entry name" value="Non-ribosomal peptide synthetase"/>
    <property type="match status" value="1"/>
</dbReference>
<dbReference type="AlphaFoldDB" id="B2WW48"/>
<dbReference type="InterPro" id="IPR036736">
    <property type="entry name" value="ACP-like_sf"/>
</dbReference>
<evidence type="ECO:0000259" key="5">
    <source>
        <dbReference type="PROSITE" id="PS50075"/>
    </source>
</evidence>
<dbReference type="Pfam" id="PF00501">
    <property type="entry name" value="AMP-binding"/>
    <property type="match status" value="1"/>
</dbReference>
<feature type="region of interest" description="Disordered" evidence="4">
    <location>
        <begin position="695"/>
        <end position="716"/>
    </location>
</feature>
<dbReference type="SMART" id="SM00823">
    <property type="entry name" value="PKS_PP"/>
    <property type="match status" value="1"/>
</dbReference>
<dbReference type="PANTHER" id="PTHR45527">
    <property type="entry name" value="NONRIBOSOMAL PEPTIDE SYNTHETASE"/>
    <property type="match status" value="1"/>
</dbReference>
<dbReference type="Pfam" id="PF00551">
    <property type="entry name" value="Formyl_trans_N"/>
    <property type="match status" value="1"/>
</dbReference>
<dbReference type="CDD" id="cd08700">
    <property type="entry name" value="FMT_C_OzmH_like"/>
    <property type="match status" value="1"/>
</dbReference>
<dbReference type="FunFam" id="3.40.50.980:FF:000001">
    <property type="entry name" value="Non-ribosomal peptide synthetase"/>
    <property type="match status" value="1"/>
</dbReference>
<name>B2WW48_9ACTN</name>
<dbReference type="PROSITE" id="PS00455">
    <property type="entry name" value="AMP_BINDING"/>
    <property type="match status" value="1"/>
</dbReference>
<dbReference type="SUPFAM" id="SSF53328">
    <property type="entry name" value="Formyltransferase"/>
    <property type="match status" value="1"/>
</dbReference>
<dbReference type="PROSITE" id="PS50075">
    <property type="entry name" value="CARRIER"/>
    <property type="match status" value="1"/>
</dbReference>
<dbReference type="GO" id="GO:0003824">
    <property type="term" value="F:catalytic activity"/>
    <property type="evidence" value="ECO:0007669"/>
    <property type="project" value="InterPro"/>
</dbReference>
<dbReference type="Gene3D" id="1.10.1200.10">
    <property type="entry name" value="ACP-like"/>
    <property type="match status" value="1"/>
</dbReference>
<dbReference type="PROSITE" id="PS00012">
    <property type="entry name" value="PHOSPHOPANTETHEINE"/>
    <property type="match status" value="1"/>
</dbReference>
<reference evidence="6" key="1">
    <citation type="journal article" date="2006" name="J. Bacteriol.">
        <title>Utilization of the methoxymalonyl-acyl carrier protein biosynthesis locus for cloning the oxazolomycin biosynthetic gene cluster from Streptomyces albus JA3453.</title>
        <authorList>
            <person name="Zhao C."/>
            <person name="Ju J."/>
            <person name="Christenson S.D."/>
            <person name="Smith W.C."/>
            <person name="Song D."/>
            <person name="Zhou X."/>
            <person name="Shen B."/>
            <person name="Deng Z."/>
        </authorList>
    </citation>
    <scope>NUCLEOTIDE SEQUENCE</scope>
    <source>
        <strain evidence="6">JA3453</strain>
    </source>
</reference>
<dbReference type="GO" id="GO:0017000">
    <property type="term" value="P:antibiotic biosynthetic process"/>
    <property type="evidence" value="ECO:0007669"/>
    <property type="project" value="UniProtKB-ARBA"/>
</dbReference>
<evidence type="ECO:0000256" key="2">
    <source>
        <dbReference type="ARBA" id="ARBA00022450"/>
    </source>
</evidence>
<comment type="cofactor">
    <cofactor evidence="1">
        <name>pantetheine 4'-phosphate</name>
        <dbReference type="ChEBI" id="CHEBI:47942"/>
    </cofactor>
</comment>
<dbReference type="InterPro" id="IPR020845">
    <property type="entry name" value="AMP-binding_CS"/>
</dbReference>
<dbReference type="SUPFAM" id="SSF56801">
    <property type="entry name" value="Acetyl-CoA synthetase-like"/>
    <property type="match status" value="1"/>
</dbReference>
<proteinExistence type="predicted"/>
<dbReference type="Gene3D" id="3.30.559.30">
    <property type="entry name" value="Nonribosomal peptide synthetase, condensation domain"/>
    <property type="match status" value="1"/>
</dbReference>
<dbReference type="SMR" id="B2WW48"/>
<feature type="domain" description="Carrier" evidence="5">
    <location>
        <begin position="1084"/>
        <end position="1159"/>
    </location>
</feature>
<dbReference type="Gene3D" id="3.40.50.12230">
    <property type="match status" value="1"/>
</dbReference>
<evidence type="ECO:0000313" key="6">
    <source>
        <dbReference type="EMBL" id="ABS90476.1"/>
    </source>
</evidence>
<evidence type="ECO:0000256" key="3">
    <source>
        <dbReference type="ARBA" id="ARBA00022553"/>
    </source>
</evidence>
<dbReference type="Gene3D" id="3.40.50.980">
    <property type="match status" value="2"/>
</dbReference>
<dbReference type="Pfam" id="PF13193">
    <property type="entry name" value="AMP-binding_C"/>
    <property type="match status" value="1"/>
</dbReference>
<organism evidence="6">
    <name type="scientific">Streptomyces albus</name>
    <dbReference type="NCBI Taxonomy" id="1888"/>
    <lineage>
        <taxon>Bacteria</taxon>
        <taxon>Bacillati</taxon>
        <taxon>Actinomycetota</taxon>
        <taxon>Actinomycetes</taxon>
        <taxon>Kitasatosporales</taxon>
        <taxon>Streptomycetaceae</taxon>
        <taxon>Streptomyces</taxon>
    </lineage>
</organism>
<dbReference type="InterPro" id="IPR036477">
    <property type="entry name" value="Formyl_transf_N_sf"/>
</dbReference>
<protein>
    <submittedName>
        <fullName evidence="6">NRPS</fullName>
    </submittedName>
</protein>
<feature type="compositionally biased region" description="Basic residues" evidence="4">
    <location>
        <begin position="1187"/>
        <end position="1196"/>
    </location>
</feature>
<sequence length="1196" mass="127669">MTTPFSAVLIGEQPLLAECGEHLLTRGHQVAAVVARDPGLRRWAAGHGLRVVEPGRGLAERLRPLRFAYLFSVTNLRMLPDDVLALPERMPVNFHDALLPRHAGLHATSWAVLEGAAEHGVTWHVMEREADTGDVLKQRAVPVGPDDTAYTLNLACYEAAAATFGELVDELASGTETRTPQDLALRTYHGLHDGPPDGGLFSWRRPAADLVALVRATDLGPHRNAFGLALLALDERLFAVRKAEVTDDPSTSPPGTVVAVEGPAVVVATTDLDVRLTELSDLDGAGREPRPGDRFTELDDAARQRWAAAARAARRHEGYWLRLLADRAPLEVPWPAAVEPAEPSGARTLARAEVPEDIPAEDPGSPRAWLLAALLLFLGRMAGEGAGGFDVGLRRAGAVSGPVVSGPAVSGPVVSGPVVSDVPFRAPEAAEGLPLAALAEAVAERLAELGERSAPLRGAHLRMAGPAGRAALAGTALPVTVDLGDGRGTTHRPDGPALTVRLGGPADTPRSVAFVPADPAKEAAAHRLAARFERFLRTAAERPDEEAALLPLLSDEERRQVLDTWNDTATPYPADRCVHQLFAEWSTRQPDAPAVRCGDTVLTYGELDRRSGLLARRLARLGAGPGTLVGVFLDRSADLLTALLAVARTGAAYVPLDPVYPPERIRHMLDDSGAILVLTEPALAAALPEDCPARTVELGPGAEDADDGPLDQDRDGFPDRASAADLAYVIYTSGSTGLPKGVRIGHRALTNFLCAMAREPGFGRDDRLLAVTTACFDIAGLELYLPLVTGGEVRVAPADTVADGFALRELVEAYRPTVMQATPVTWRMLIDAGWRGGPGLTVLCGGEALPADLAADLVRRADRVMNMYGPTETTIWSSVDRVEAGRPVTIGRPLANTRMYVLDERLRPVPPGSPGELYIGGDGVAEGYHRRPELTAARFLDDPFGPGRIYRTGDLVRHLPDGRLAYLRRTDNQVKLHGYRIESGEVETVLRDHPAVAQAAVVVRADEPGGGRLVAYAVAEGTARLPDTAELREHVRARLPAYMVPSAVVALPALPLTPNGKLDRKALPAPHAVAASAGRPGEAVPRDALERRISAIWQSALGPEQVGVDVNFFDAGGDSLRLTHVVARLRAELRPSLSRLDMFRHPTIRTMARHLAGDGDGDGDGAAHRPPVRGRQQGGRDRSLLGARRRRSGAER</sequence>
<dbReference type="InterPro" id="IPR006162">
    <property type="entry name" value="Ppantetheine_attach_site"/>
</dbReference>